<protein>
    <recommendedName>
        <fullName evidence="2">DDE-1 domain-containing protein</fullName>
    </recommendedName>
</protein>
<evidence type="ECO:0000259" key="2">
    <source>
        <dbReference type="Pfam" id="PF03184"/>
    </source>
</evidence>
<feature type="compositionally biased region" description="Basic residues" evidence="1">
    <location>
        <begin position="243"/>
        <end position="255"/>
    </location>
</feature>
<feature type="region of interest" description="Disordered" evidence="1">
    <location>
        <begin position="307"/>
        <end position="343"/>
    </location>
</feature>
<evidence type="ECO:0000256" key="1">
    <source>
        <dbReference type="SAM" id="MobiDB-lite"/>
    </source>
</evidence>
<dbReference type="InterPro" id="IPR050863">
    <property type="entry name" value="CenT-Element_Derived"/>
</dbReference>
<dbReference type="PANTHER" id="PTHR19303">
    <property type="entry name" value="TRANSPOSON"/>
    <property type="match status" value="1"/>
</dbReference>
<feature type="region of interest" description="Disordered" evidence="1">
    <location>
        <begin position="385"/>
        <end position="406"/>
    </location>
</feature>
<dbReference type="EMBL" id="CP111028">
    <property type="protein sequence ID" value="WAR31553.1"/>
    <property type="molecule type" value="Genomic_DNA"/>
</dbReference>
<dbReference type="Proteomes" id="UP001164746">
    <property type="component" value="Chromosome 17"/>
</dbReference>
<dbReference type="Pfam" id="PF03184">
    <property type="entry name" value="DDE_1"/>
    <property type="match status" value="1"/>
</dbReference>
<organism evidence="3 4">
    <name type="scientific">Mya arenaria</name>
    <name type="common">Soft-shell clam</name>
    <dbReference type="NCBI Taxonomy" id="6604"/>
    <lineage>
        <taxon>Eukaryota</taxon>
        <taxon>Metazoa</taxon>
        <taxon>Spiralia</taxon>
        <taxon>Lophotrochozoa</taxon>
        <taxon>Mollusca</taxon>
        <taxon>Bivalvia</taxon>
        <taxon>Autobranchia</taxon>
        <taxon>Heteroconchia</taxon>
        <taxon>Euheterodonta</taxon>
        <taxon>Imparidentia</taxon>
        <taxon>Neoheterodontei</taxon>
        <taxon>Myida</taxon>
        <taxon>Myoidea</taxon>
        <taxon>Myidae</taxon>
        <taxon>Mya</taxon>
    </lineage>
</organism>
<keyword evidence="4" id="KW-1185">Reference proteome</keyword>
<feature type="domain" description="DDE-1" evidence="2">
    <location>
        <begin position="161"/>
        <end position="209"/>
    </location>
</feature>
<dbReference type="PANTHER" id="PTHR19303:SF74">
    <property type="entry name" value="POGO TRANSPOSABLE ELEMENT WITH KRAB DOMAIN"/>
    <property type="match status" value="1"/>
</dbReference>
<reference evidence="3" key="1">
    <citation type="submission" date="2022-11" db="EMBL/GenBank/DDBJ databases">
        <title>Centuries of genome instability and evolution in soft-shell clam transmissible cancer (bioRxiv).</title>
        <authorList>
            <person name="Hart S.F.M."/>
            <person name="Yonemitsu M.A."/>
            <person name="Giersch R.M."/>
            <person name="Beal B.F."/>
            <person name="Arriagada G."/>
            <person name="Davis B.W."/>
            <person name="Ostrander E.A."/>
            <person name="Goff S.P."/>
            <person name="Metzger M.J."/>
        </authorList>
    </citation>
    <scope>NUCLEOTIDE SEQUENCE</scope>
    <source>
        <strain evidence="3">MELC-2E11</strain>
        <tissue evidence="3">Siphon/mantle</tissue>
    </source>
</reference>
<dbReference type="InterPro" id="IPR004875">
    <property type="entry name" value="DDE_SF_endonuclease_dom"/>
</dbReference>
<name>A0ABY7GE71_MYAAR</name>
<gene>
    <name evidence="3" type="ORF">MAR_034095</name>
</gene>
<accession>A0ABY7GE71</accession>
<evidence type="ECO:0000313" key="4">
    <source>
        <dbReference type="Proteomes" id="UP001164746"/>
    </source>
</evidence>
<sequence length="406" mass="45884">MVGKECKVVLSDLFLTNAEFGVPVTTIHDNTKTEDRAPRGRRLDLHLEDEASLVQWCLYMANQGMPASRVILKQKVIEIIHTYEHATQISDDDGPTNKWIFNCDEIGWTGKEINAVKVLGPKQGHVFRKKTSGSGHITAQICASADGRIIPTLMILPGVPESWLFTSRESGYINTNIFHQWLMQIFIPYCVKDRSVLLLMVNHDSHVSISTLEGAIANGVILQEESFLNDLQTFLCHPPCSRSRQKKAPSRKRVERGRLLSSNDVQQELKASFFSIRFNDLEKLDAIELRKKEAKKKRSNRLVVAEQKKLQRDEAKAARAEKRKNVEEEKAARKRNREEKRDASRSQRAYICAECDGHGCVSDEKNARSGRVWIRRVREALASGTTWTSQAKEPPTATALTVSAAH</sequence>
<feature type="region of interest" description="Disordered" evidence="1">
    <location>
        <begin position="240"/>
        <end position="259"/>
    </location>
</feature>
<evidence type="ECO:0000313" key="3">
    <source>
        <dbReference type="EMBL" id="WAR31553.1"/>
    </source>
</evidence>
<proteinExistence type="predicted"/>